<dbReference type="Proteomes" id="UP000801492">
    <property type="component" value="Unassembled WGS sequence"/>
</dbReference>
<dbReference type="GO" id="GO:0030867">
    <property type="term" value="C:rough endoplasmic reticulum membrane"/>
    <property type="evidence" value="ECO:0007669"/>
    <property type="project" value="UniProtKB-SubCell"/>
</dbReference>
<keyword evidence="6" id="KW-0472">Membrane</keyword>
<keyword evidence="7" id="KW-0539">Nucleus</keyword>
<feature type="region of interest" description="Disordered" evidence="8">
    <location>
        <begin position="405"/>
        <end position="438"/>
    </location>
</feature>
<dbReference type="EMBL" id="VTPC01000552">
    <property type="protein sequence ID" value="KAF2905376.1"/>
    <property type="molecule type" value="Genomic_DNA"/>
</dbReference>
<sequence>MVKERVLIDHKQFNNFESVNDILENGSDKSVDSESSEELHYGPGIVNKLKNRYLSLTLRENNVKTRPSILPMRKATSLEHLLDDDVPNGKPPVANSRLFQSRCKENDTTRGVSNRYYNAAIRVGDLKRARSVETISRTDEHNTEPVENDVRRKHESLHEDMFIITEGNDKLSGKMYDNKTLEITTETRLFSSTVTHKINRPKRIAPIMSEKEKPPVDVVKQTKMIFEGRADQRTKPPHQTGEVAAKVATYKNIIGQTRNNKKPPILKQKPVVIAQDLGNRRPTNTSDNNKLPKPSKLPLGNSENGWITEDKSPSPDVASIPRSVPSPIPDISRISSSNREEPSNNNKSKNGTILSETPDLILHSSPIKNVSSPTFRILATDNFLKAEINHSNSNNFRIKLNSDTENKKQHIPGNFKPKAPSSPVTNEEEECKTVSPESRNRIQKAGNTMTYNLSNSAGSRSHLPVINKEINTNAKPVVVPQSGRNAHLINKPVIDKTAAESQLLSPVTKSPLLAQQPSLLTPQEIEKNNINTAKSLEQVAVSPVSAKSSVEEVKKVEVPKTSLLRETKEQNSIVFKFTDRKDVPDYVGNDGRIRTGKIEKPKVGEGGIILLPGATLDESLADDDDDWLLSLEGPPSPCDVVFINDNVLIDGRSSLSQKSKKAKMKIQFVDSGPDIFEYPSEASLMDDLSTSRESSPGHIVPTLSGSSLANYIPKSGSTEDFQLGITRSMPTSPVITEAKNDGAYLESTLDEVEEPVLFSAGTNSDILF</sequence>
<evidence type="ECO:0000256" key="4">
    <source>
        <dbReference type="ARBA" id="ARBA00022824"/>
    </source>
</evidence>
<keyword evidence="3" id="KW-0812">Transmembrane</keyword>
<feature type="region of interest" description="Disordered" evidence="8">
    <location>
        <begin position="273"/>
        <end position="352"/>
    </location>
</feature>
<dbReference type="PANTHER" id="PTHR13289:SF3">
    <property type="entry name" value="BIFOCAL, ISOFORM F"/>
    <property type="match status" value="1"/>
</dbReference>
<accession>A0A8K0DL68</accession>
<evidence type="ECO:0000256" key="3">
    <source>
        <dbReference type="ARBA" id="ARBA00022692"/>
    </source>
</evidence>
<feature type="compositionally biased region" description="Low complexity" evidence="8">
    <location>
        <begin position="319"/>
        <end position="350"/>
    </location>
</feature>
<comment type="subcellular location">
    <subcellularLocation>
        <location evidence="1">Nucleus membrane</location>
        <topology evidence="1">Multi-pass membrane protein</topology>
    </subcellularLocation>
    <subcellularLocation>
        <location evidence="2">Rough endoplasmic reticulum membrane</location>
        <topology evidence="2">Multi-pass membrane protein</topology>
    </subcellularLocation>
</comment>
<dbReference type="AlphaFoldDB" id="A0A8K0DL68"/>
<protein>
    <submittedName>
        <fullName evidence="9">Uncharacterized protein</fullName>
    </submittedName>
</protein>
<evidence type="ECO:0000256" key="6">
    <source>
        <dbReference type="ARBA" id="ARBA00023136"/>
    </source>
</evidence>
<reference evidence="9" key="1">
    <citation type="submission" date="2019-08" db="EMBL/GenBank/DDBJ databases">
        <title>The genome of the North American firefly Photinus pyralis.</title>
        <authorList>
            <consortium name="Photinus pyralis genome working group"/>
            <person name="Fallon T.R."/>
            <person name="Sander Lower S.E."/>
            <person name="Weng J.-K."/>
        </authorList>
    </citation>
    <scope>NUCLEOTIDE SEQUENCE</scope>
    <source>
        <strain evidence="9">TRF0915ILg1</strain>
        <tissue evidence="9">Whole body</tissue>
    </source>
</reference>
<evidence type="ECO:0000256" key="7">
    <source>
        <dbReference type="ARBA" id="ARBA00023242"/>
    </source>
</evidence>
<proteinExistence type="predicted"/>
<evidence type="ECO:0000256" key="1">
    <source>
        <dbReference type="ARBA" id="ARBA00004232"/>
    </source>
</evidence>
<dbReference type="GO" id="GO:0008017">
    <property type="term" value="F:microtubule binding"/>
    <property type="evidence" value="ECO:0007669"/>
    <property type="project" value="TreeGrafter"/>
</dbReference>
<evidence type="ECO:0000256" key="8">
    <source>
        <dbReference type="SAM" id="MobiDB-lite"/>
    </source>
</evidence>
<keyword evidence="4" id="KW-0256">Endoplasmic reticulum</keyword>
<evidence type="ECO:0000256" key="5">
    <source>
        <dbReference type="ARBA" id="ARBA00022989"/>
    </source>
</evidence>
<dbReference type="PANTHER" id="PTHR13289">
    <property type="entry name" value="PROTEIN PHOSPHATASE 1-BINDING PROTEIN BIFOCAL"/>
    <property type="match status" value="1"/>
</dbReference>
<dbReference type="GO" id="GO:0023041">
    <property type="term" value="P:neuronal signal transduction"/>
    <property type="evidence" value="ECO:0007669"/>
    <property type="project" value="InterPro"/>
</dbReference>
<gene>
    <name evidence="9" type="ORF">ILUMI_00794</name>
</gene>
<dbReference type="OrthoDB" id="6517071at2759"/>
<dbReference type="InterPro" id="IPR019130">
    <property type="entry name" value="Macoilin"/>
</dbReference>
<keyword evidence="5" id="KW-1133">Transmembrane helix</keyword>
<name>A0A8K0DL68_IGNLU</name>
<organism evidence="9 10">
    <name type="scientific">Ignelater luminosus</name>
    <name type="common">Cucubano</name>
    <name type="synonym">Pyrophorus luminosus</name>
    <dbReference type="NCBI Taxonomy" id="2038154"/>
    <lineage>
        <taxon>Eukaryota</taxon>
        <taxon>Metazoa</taxon>
        <taxon>Ecdysozoa</taxon>
        <taxon>Arthropoda</taxon>
        <taxon>Hexapoda</taxon>
        <taxon>Insecta</taxon>
        <taxon>Pterygota</taxon>
        <taxon>Neoptera</taxon>
        <taxon>Endopterygota</taxon>
        <taxon>Coleoptera</taxon>
        <taxon>Polyphaga</taxon>
        <taxon>Elateriformia</taxon>
        <taxon>Elateroidea</taxon>
        <taxon>Elateridae</taxon>
        <taxon>Agrypninae</taxon>
        <taxon>Pyrophorini</taxon>
        <taxon>Ignelater</taxon>
    </lineage>
</organism>
<evidence type="ECO:0000256" key="2">
    <source>
        <dbReference type="ARBA" id="ARBA00004269"/>
    </source>
</evidence>
<keyword evidence="10" id="KW-1185">Reference proteome</keyword>
<evidence type="ECO:0000313" key="10">
    <source>
        <dbReference type="Proteomes" id="UP000801492"/>
    </source>
</evidence>
<evidence type="ECO:0000313" key="9">
    <source>
        <dbReference type="EMBL" id="KAF2905376.1"/>
    </source>
</evidence>
<dbReference type="GO" id="GO:0031965">
    <property type="term" value="C:nuclear membrane"/>
    <property type="evidence" value="ECO:0007669"/>
    <property type="project" value="UniProtKB-SubCell"/>
</dbReference>
<comment type="caution">
    <text evidence="9">The sequence shown here is derived from an EMBL/GenBank/DDBJ whole genome shotgun (WGS) entry which is preliminary data.</text>
</comment>
<dbReference type="GO" id="GO:0006935">
    <property type="term" value="P:chemotaxis"/>
    <property type="evidence" value="ECO:0007669"/>
    <property type="project" value="TreeGrafter"/>
</dbReference>